<name>A0A3E0WLW7_9GAMM</name>
<dbReference type="Proteomes" id="UP000256763">
    <property type="component" value="Unassembled WGS sequence"/>
</dbReference>
<dbReference type="OrthoDB" id="9814067at2"/>
<evidence type="ECO:0000313" key="1">
    <source>
        <dbReference type="EMBL" id="RFA32935.1"/>
    </source>
</evidence>
<comment type="caution">
    <text evidence="1">The sequence shown here is derived from an EMBL/GenBank/DDBJ whole genome shotgun (WGS) entry which is preliminary data.</text>
</comment>
<accession>A0A3E0WLW7</accession>
<keyword evidence="2" id="KW-1185">Reference proteome</keyword>
<sequence length="98" mass="11025">MWELTPCRPFAAALCGIVPGLLVLLFGSATREATPRTGRVVLVSYLHHIVQRGHNRQVVFAVEGGLLPIRRTVLGRVAECGWARWRKAGWIRIPVTWR</sequence>
<protein>
    <submittedName>
        <fullName evidence="1">Uncharacterized protein</fullName>
    </submittedName>
</protein>
<evidence type="ECO:0000313" key="2">
    <source>
        <dbReference type="Proteomes" id="UP000256763"/>
    </source>
</evidence>
<reference evidence="2" key="1">
    <citation type="submission" date="2017-05" db="EMBL/GenBank/DDBJ databases">
        <authorList>
            <person name="Sharma S."/>
            <person name="Sidhu C."/>
            <person name="Pinnaka A.K."/>
        </authorList>
    </citation>
    <scope>NUCLEOTIDE SEQUENCE [LARGE SCALE GENOMIC DNA]</scope>
    <source>
        <strain evidence="2">AK93</strain>
    </source>
</reference>
<proteinExistence type="predicted"/>
<organism evidence="1 2">
    <name type="scientific">Alkalilimnicola ehrlichii</name>
    <dbReference type="NCBI Taxonomy" id="351052"/>
    <lineage>
        <taxon>Bacteria</taxon>
        <taxon>Pseudomonadati</taxon>
        <taxon>Pseudomonadota</taxon>
        <taxon>Gammaproteobacteria</taxon>
        <taxon>Chromatiales</taxon>
        <taxon>Ectothiorhodospiraceae</taxon>
        <taxon>Alkalilimnicola</taxon>
    </lineage>
</organism>
<gene>
    <name evidence="1" type="ORF">CAL65_18525</name>
</gene>
<dbReference type="EMBL" id="NFZW01000024">
    <property type="protein sequence ID" value="RFA32935.1"/>
    <property type="molecule type" value="Genomic_DNA"/>
</dbReference>
<dbReference type="AlphaFoldDB" id="A0A3E0WLW7"/>